<feature type="transmembrane region" description="Helical" evidence="1">
    <location>
        <begin position="204"/>
        <end position="226"/>
    </location>
</feature>
<accession>A0AAJ1BH95</accession>
<evidence type="ECO:0000313" key="3">
    <source>
        <dbReference type="EMBL" id="MCH4294686.1"/>
    </source>
</evidence>
<protein>
    <submittedName>
        <fullName evidence="3">DMT family transporter</fullName>
    </submittedName>
</protein>
<feature type="transmembrane region" description="Helical" evidence="1">
    <location>
        <begin position="63"/>
        <end position="84"/>
    </location>
</feature>
<feature type="domain" description="EamA" evidence="2">
    <location>
        <begin position="6"/>
        <end position="132"/>
    </location>
</feature>
<dbReference type="PANTHER" id="PTHR22911:SF79">
    <property type="entry name" value="MOBA-LIKE NTP TRANSFERASE DOMAIN-CONTAINING PROTEIN"/>
    <property type="match status" value="1"/>
</dbReference>
<evidence type="ECO:0000259" key="2">
    <source>
        <dbReference type="Pfam" id="PF00892"/>
    </source>
</evidence>
<dbReference type="Gene3D" id="1.10.3730.20">
    <property type="match status" value="1"/>
</dbReference>
<dbReference type="SUPFAM" id="SSF103481">
    <property type="entry name" value="Multidrug resistance efflux transporter EmrE"/>
    <property type="match status" value="2"/>
</dbReference>
<feature type="domain" description="EamA" evidence="2">
    <location>
        <begin position="148"/>
        <end position="271"/>
    </location>
</feature>
<name>A0AAJ1BH95_9GAMM</name>
<dbReference type="PANTHER" id="PTHR22911">
    <property type="entry name" value="ACYL-MALONYL CONDENSING ENZYME-RELATED"/>
    <property type="match status" value="1"/>
</dbReference>
<dbReference type="Pfam" id="PF00892">
    <property type="entry name" value="EamA"/>
    <property type="match status" value="2"/>
</dbReference>
<keyword evidence="1" id="KW-0812">Transmembrane</keyword>
<keyword evidence="4" id="KW-1185">Reference proteome</keyword>
<feature type="transmembrane region" description="Helical" evidence="1">
    <location>
        <begin position="35"/>
        <end position="51"/>
    </location>
</feature>
<dbReference type="InterPro" id="IPR037185">
    <property type="entry name" value="EmrE-like"/>
</dbReference>
<dbReference type="AlphaFoldDB" id="A0AAJ1BH95"/>
<feature type="transmembrane region" description="Helical" evidence="1">
    <location>
        <begin position="5"/>
        <end position="23"/>
    </location>
</feature>
<feature type="transmembrane region" description="Helical" evidence="1">
    <location>
        <begin position="90"/>
        <end position="111"/>
    </location>
</feature>
<dbReference type="EMBL" id="JAKUDL010000003">
    <property type="protein sequence ID" value="MCH4294686.1"/>
    <property type="molecule type" value="Genomic_DNA"/>
</dbReference>
<sequence>MQSSFYLMAACSAILMGTIGIIARLGDLDAATLTFYRLALGALILMLFVLIKGQGKRLLALPHWGTVLGGVLLASFILCFLKAIETIPMSLAIMLVYLAPAVAAIGAHFLFNERLTKASLGLVLLAFFGFAMLQEFSLDTQGAEAEGLGYAFACLAAYSAFILINKQVPASADPFAKTWVQLSVGALCCVPLIWQLPFPSGNDWFWLSMAALFPGFLAILFAVKAIAALPAKVFGTLAYLEPLVVVLAGFWLFNEPMSALKWAGCGLILLSGIAQAQLTRPPRRTGQANAHGVS</sequence>
<dbReference type="Proteomes" id="UP001297581">
    <property type="component" value="Unassembled WGS sequence"/>
</dbReference>
<evidence type="ECO:0000313" key="4">
    <source>
        <dbReference type="Proteomes" id="UP001297581"/>
    </source>
</evidence>
<feature type="transmembrane region" description="Helical" evidence="1">
    <location>
        <begin position="148"/>
        <end position="166"/>
    </location>
</feature>
<feature type="transmembrane region" description="Helical" evidence="1">
    <location>
        <begin position="118"/>
        <end position="136"/>
    </location>
</feature>
<proteinExistence type="predicted"/>
<dbReference type="RefSeq" id="WP_240590998.1">
    <property type="nucleotide sequence ID" value="NZ_JAKUDL010000003.1"/>
</dbReference>
<keyword evidence="1" id="KW-1133">Transmembrane helix</keyword>
<feature type="transmembrane region" description="Helical" evidence="1">
    <location>
        <begin position="233"/>
        <end position="253"/>
    </location>
</feature>
<evidence type="ECO:0000256" key="1">
    <source>
        <dbReference type="SAM" id="Phobius"/>
    </source>
</evidence>
<comment type="caution">
    <text evidence="3">The sequence shown here is derived from an EMBL/GenBank/DDBJ whole genome shotgun (WGS) entry which is preliminary data.</text>
</comment>
<keyword evidence="1" id="KW-0472">Membrane</keyword>
<organism evidence="3 4">
    <name type="scientific">Shewanella zhuhaiensis</name>
    <dbReference type="NCBI Taxonomy" id="2919576"/>
    <lineage>
        <taxon>Bacteria</taxon>
        <taxon>Pseudomonadati</taxon>
        <taxon>Pseudomonadota</taxon>
        <taxon>Gammaproteobacteria</taxon>
        <taxon>Alteromonadales</taxon>
        <taxon>Shewanellaceae</taxon>
        <taxon>Shewanella</taxon>
    </lineage>
</organism>
<dbReference type="InterPro" id="IPR000620">
    <property type="entry name" value="EamA_dom"/>
</dbReference>
<gene>
    <name evidence="3" type="ORF">MJ923_10280</name>
</gene>
<feature type="transmembrane region" description="Helical" evidence="1">
    <location>
        <begin position="178"/>
        <end position="198"/>
    </location>
</feature>
<dbReference type="GO" id="GO:0016020">
    <property type="term" value="C:membrane"/>
    <property type="evidence" value="ECO:0007669"/>
    <property type="project" value="InterPro"/>
</dbReference>
<reference evidence="3 4" key="1">
    <citation type="submission" date="2022-02" db="EMBL/GenBank/DDBJ databases">
        <title>The genome sequence of Shewanella sp. 3B26.</title>
        <authorList>
            <person name="Du J."/>
        </authorList>
    </citation>
    <scope>NUCLEOTIDE SEQUENCE [LARGE SCALE GENOMIC DNA]</scope>
    <source>
        <strain evidence="3 4">3B26</strain>
    </source>
</reference>